<protein>
    <recommendedName>
        <fullName evidence="4">SUN domain-containing protein</fullName>
    </recommendedName>
</protein>
<evidence type="ECO:0000259" key="4">
    <source>
        <dbReference type="Pfam" id="PF09387"/>
    </source>
</evidence>
<keyword evidence="3" id="KW-1133">Transmembrane helix</keyword>
<dbReference type="Proteomes" id="UP000829720">
    <property type="component" value="Unassembled WGS sequence"/>
</dbReference>
<keyword evidence="6" id="KW-1185">Reference proteome</keyword>
<accession>A0A8T3CSP9</accession>
<reference evidence="5" key="1">
    <citation type="submission" date="2021-01" db="EMBL/GenBank/DDBJ databases">
        <authorList>
            <person name="Zahm M."/>
            <person name="Roques C."/>
            <person name="Cabau C."/>
            <person name="Klopp C."/>
            <person name="Donnadieu C."/>
            <person name="Jouanno E."/>
            <person name="Lampietro C."/>
            <person name="Louis A."/>
            <person name="Herpin A."/>
            <person name="Echchiki A."/>
            <person name="Berthelot C."/>
            <person name="Parey E."/>
            <person name="Roest-Crollius H."/>
            <person name="Braasch I."/>
            <person name="Postlethwait J."/>
            <person name="Bobe J."/>
            <person name="Montfort J."/>
            <person name="Bouchez O."/>
            <person name="Begum T."/>
            <person name="Mejri S."/>
            <person name="Adams A."/>
            <person name="Chen W.-J."/>
            <person name="Guiguen Y."/>
        </authorList>
    </citation>
    <scope>NUCLEOTIDE SEQUENCE</scope>
    <source>
        <tissue evidence="5">Blood</tissue>
    </source>
</reference>
<organism evidence="5 6">
    <name type="scientific">Albula goreensis</name>
    <dbReference type="NCBI Taxonomy" id="1534307"/>
    <lineage>
        <taxon>Eukaryota</taxon>
        <taxon>Metazoa</taxon>
        <taxon>Chordata</taxon>
        <taxon>Craniata</taxon>
        <taxon>Vertebrata</taxon>
        <taxon>Euteleostomi</taxon>
        <taxon>Actinopterygii</taxon>
        <taxon>Neopterygii</taxon>
        <taxon>Teleostei</taxon>
        <taxon>Albuliformes</taxon>
        <taxon>Albulidae</taxon>
        <taxon>Albula</taxon>
    </lineage>
</organism>
<name>A0A8T3CSP9_9TELE</name>
<evidence type="ECO:0000313" key="6">
    <source>
        <dbReference type="Proteomes" id="UP000829720"/>
    </source>
</evidence>
<dbReference type="OrthoDB" id="342281at2759"/>
<gene>
    <name evidence="5" type="ORF">AGOR_G00197600</name>
</gene>
<dbReference type="Pfam" id="PF09387">
    <property type="entry name" value="MRP"/>
    <property type="match status" value="1"/>
</dbReference>
<dbReference type="InterPro" id="IPR032680">
    <property type="entry name" value="SUN1_N"/>
</dbReference>
<evidence type="ECO:0000256" key="1">
    <source>
        <dbReference type="SAM" id="Coils"/>
    </source>
</evidence>
<evidence type="ECO:0000256" key="3">
    <source>
        <dbReference type="SAM" id="Phobius"/>
    </source>
</evidence>
<keyword evidence="3" id="KW-0812">Transmembrane</keyword>
<proteinExistence type="predicted"/>
<feature type="compositionally biased region" description="Pro residues" evidence="2">
    <location>
        <begin position="685"/>
        <end position="695"/>
    </location>
</feature>
<dbReference type="PANTHER" id="PTHR12911:SF23">
    <property type="entry name" value="SUN DOMAIN-CONTAINING PROTEIN 1"/>
    <property type="match status" value="1"/>
</dbReference>
<dbReference type="AlphaFoldDB" id="A0A8T3CSP9"/>
<sequence length="708" mass="77496">MLDSQYQSQSLLLQHTPRKSQSSAGLQGHSGLHSCAASDASLLSSLLDESCIQERTLVDSFWGLDEETDLKEHSVRSDRSMALSDQSMVMSNGDMYTAQTQTSVLNGYVCKDCTVHQDRKDALTVHSSSKTTTTSCSSVCRSTSANTTSAAAATAAAAATSLNTSSVVYSRDKTRKHKSGVLASLSDSCVRYSRRAGASVVSLVTLIVQNVLLKIRKEGSDVNVRAHSNYCGSMNVKDLVASDGHFSLNGSLCDDCKGKQHLETLTVQAQSSRARRLLGALWWAVASTGYYLLQAVRALGSAGWFVTRTLLSVLWLAALSPGKAAAGAFWWLGTAWYQLVTLMSLLNVFILTRVLPKLYKLLLFLLPFLLLLGLWYWCPSGLLSYLPAVNLTEWRTASPPAASWTPAPSAPLEQAIKQEHSHLASAPPPAVSQADAERLSRLEQSLARLWEGVQSREWLQEQQHGEVLGLYGSLREELDRQTDRDSMGLWVSGLLDQRLGLLREELQQASVQGEESQQQFVVQQQDYESRLAELETMLQGLAAKTEEVQQRQETATPAPVSVGVDTESHSALLGQVQKLEAELGRIRQDLQGVIGCQGRCERLDSLQDMVSAQASEQVRRELRALFYGHAQTEEGEAGELPEPLLPWLSAQFVRGADLQATLASLERGILGNLTLQLEQSRSHPAPKPSPRPLHTPPKLRACPRSMCS</sequence>
<comment type="caution">
    <text evidence="5">The sequence shown here is derived from an EMBL/GenBank/DDBJ whole genome shotgun (WGS) entry which is preliminary data.</text>
</comment>
<feature type="transmembrane region" description="Helical" evidence="3">
    <location>
        <begin position="277"/>
        <end position="293"/>
    </location>
</feature>
<feature type="transmembrane region" description="Helical" evidence="3">
    <location>
        <begin position="328"/>
        <end position="351"/>
    </location>
</feature>
<dbReference type="GO" id="GO:0034993">
    <property type="term" value="C:meiotic nuclear membrane microtubule tethering complex"/>
    <property type="evidence" value="ECO:0007669"/>
    <property type="project" value="TreeGrafter"/>
</dbReference>
<feature type="region of interest" description="Disordered" evidence="2">
    <location>
        <begin position="679"/>
        <end position="708"/>
    </location>
</feature>
<evidence type="ECO:0000313" key="5">
    <source>
        <dbReference type="EMBL" id="KAI1886612.1"/>
    </source>
</evidence>
<dbReference type="PANTHER" id="PTHR12911">
    <property type="entry name" value="SAD1/UNC-84-LIKE PROTEIN-RELATED"/>
    <property type="match status" value="1"/>
</dbReference>
<dbReference type="InterPro" id="IPR045119">
    <property type="entry name" value="SUN1-5"/>
</dbReference>
<dbReference type="EMBL" id="JAERUA010000019">
    <property type="protein sequence ID" value="KAI1886612.1"/>
    <property type="molecule type" value="Genomic_DNA"/>
</dbReference>
<dbReference type="GO" id="GO:0043495">
    <property type="term" value="F:protein-membrane adaptor activity"/>
    <property type="evidence" value="ECO:0007669"/>
    <property type="project" value="TreeGrafter"/>
</dbReference>
<evidence type="ECO:0000256" key="2">
    <source>
        <dbReference type="SAM" id="MobiDB-lite"/>
    </source>
</evidence>
<feature type="coiled-coil region" evidence="1">
    <location>
        <begin position="524"/>
        <end position="551"/>
    </location>
</feature>
<keyword evidence="1" id="KW-0175">Coiled coil</keyword>
<feature type="transmembrane region" description="Helical" evidence="3">
    <location>
        <begin position="358"/>
        <end position="377"/>
    </location>
</feature>
<keyword evidence="3" id="KW-0472">Membrane</keyword>
<feature type="domain" description="SUN" evidence="4">
    <location>
        <begin position="15"/>
        <end position="356"/>
    </location>
</feature>